<evidence type="ECO:0000256" key="2">
    <source>
        <dbReference type="ARBA" id="ARBA00022723"/>
    </source>
</evidence>
<dbReference type="SUPFAM" id="SSF55166">
    <property type="entry name" value="Hedgehog/DD-peptidase"/>
    <property type="match status" value="1"/>
</dbReference>
<keyword evidence="1" id="KW-0645">Protease</keyword>
<dbReference type="RefSeq" id="WP_274690876.1">
    <property type="nucleotide sequence ID" value="NZ_JAPMOU010000037.1"/>
</dbReference>
<evidence type="ECO:0000256" key="3">
    <source>
        <dbReference type="ARBA" id="ARBA00022729"/>
    </source>
</evidence>
<proteinExistence type="predicted"/>
<feature type="compositionally biased region" description="Basic residues" evidence="8">
    <location>
        <begin position="258"/>
        <end position="275"/>
    </location>
</feature>
<evidence type="ECO:0000256" key="6">
    <source>
        <dbReference type="ARBA" id="ARBA00022833"/>
    </source>
</evidence>
<gene>
    <name evidence="10" type="primary">mepA</name>
    <name evidence="10" type="ORF">ORQ98_21535</name>
</gene>
<evidence type="ECO:0000256" key="8">
    <source>
        <dbReference type="SAM" id="MobiDB-lite"/>
    </source>
</evidence>
<sequence length="301" mass="33688">MMFNSRRKLVTLALTSAIGCFTPLSMAAKSPFWTKLTIPNDAPAQAIGTYQAGCLAGGKSLPPNGKGYQVMRLTRGRFYGHPDLVDFIKGLAAGMDKHNVGTLLVGDLSMARGGPFVRGHRSHQNGLDADLWYNLEKDRPLSLHEREALGAYSLVTANGRTVKPRLWSNNHQQMLKLAASNPKVDRIFVNAAIKKQLCKTKTSADDDWIRKIRPWWGHADHFHVRMKCPADSPQCKSQAPIPKGSGCDKSLNWWFAKHKPAPKKKPSKKPVKPKPKLPYWQQVKLPKACSQIFRAKSKYFH</sequence>
<dbReference type="PIRSF" id="PIRSF018455">
    <property type="entry name" value="MepA"/>
    <property type="match status" value="1"/>
</dbReference>
<evidence type="ECO:0000256" key="9">
    <source>
        <dbReference type="SAM" id="SignalP"/>
    </source>
</evidence>
<dbReference type="InterPro" id="IPR009045">
    <property type="entry name" value="Zn_M74/Hedgehog-like"/>
</dbReference>
<evidence type="ECO:0000313" key="10">
    <source>
        <dbReference type="EMBL" id="MDE1464550.1"/>
    </source>
</evidence>
<evidence type="ECO:0000256" key="5">
    <source>
        <dbReference type="ARBA" id="ARBA00022801"/>
    </source>
</evidence>
<dbReference type="EC" id="3.4.-.-" evidence="10"/>
<feature type="chain" id="PRO_5045289205" evidence="9">
    <location>
        <begin position="28"/>
        <end position="301"/>
    </location>
</feature>
<evidence type="ECO:0000313" key="11">
    <source>
        <dbReference type="Proteomes" id="UP001528823"/>
    </source>
</evidence>
<accession>A0ABT5UED7</accession>
<dbReference type="EMBL" id="JAPMOU010000037">
    <property type="protein sequence ID" value="MDE1464550.1"/>
    <property type="molecule type" value="Genomic_DNA"/>
</dbReference>
<evidence type="ECO:0000256" key="7">
    <source>
        <dbReference type="ARBA" id="ARBA00023049"/>
    </source>
</evidence>
<reference evidence="10 11" key="1">
    <citation type="submission" date="2022-11" db="EMBL/GenBank/DDBJ databases">
        <title>Spartinivicinus poritis sp. nov., isolated from scleractinian coral Porites lutea.</title>
        <authorList>
            <person name="Zhang G."/>
            <person name="Cai L."/>
            <person name="Wei Q."/>
        </authorList>
    </citation>
    <scope>NUCLEOTIDE SEQUENCE [LARGE SCALE GENOMIC DNA]</scope>
    <source>
        <strain evidence="10 11">A2-2</strain>
    </source>
</reference>
<protein>
    <submittedName>
        <fullName evidence="10">Penicillin-insensitive murein endopeptidase</fullName>
        <ecNumber evidence="10">3.4.-.-</ecNumber>
    </submittedName>
</protein>
<dbReference type="Gene3D" id="3.30.1380.10">
    <property type="match status" value="1"/>
</dbReference>
<dbReference type="Pfam" id="PF03411">
    <property type="entry name" value="Peptidase_M74"/>
    <property type="match status" value="1"/>
</dbReference>
<feature type="signal peptide" evidence="9">
    <location>
        <begin position="1"/>
        <end position="27"/>
    </location>
</feature>
<keyword evidence="11" id="KW-1185">Reference proteome</keyword>
<dbReference type="Proteomes" id="UP001528823">
    <property type="component" value="Unassembled WGS sequence"/>
</dbReference>
<dbReference type="NCBIfam" id="NF006947">
    <property type="entry name" value="PRK09429.1"/>
    <property type="match status" value="1"/>
</dbReference>
<keyword evidence="4" id="KW-0574">Periplasm</keyword>
<keyword evidence="3 9" id="KW-0732">Signal</keyword>
<keyword evidence="6" id="KW-0862">Zinc</keyword>
<feature type="region of interest" description="Disordered" evidence="8">
    <location>
        <begin position="258"/>
        <end position="277"/>
    </location>
</feature>
<dbReference type="GO" id="GO:0016787">
    <property type="term" value="F:hydrolase activity"/>
    <property type="evidence" value="ECO:0007669"/>
    <property type="project" value="UniProtKB-KW"/>
</dbReference>
<organism evidence="10 11">
    <name type="scientific">Spartinivicinus poritis</name>
    <dbReference type="NCBI Taxonomy" id="2994640"/>
    <lineage>
        <taxon>Bacteria</taxon>
        <taxon>Pseudomonadati</taxon>
        <taxon>Pseudomonadota</taxon>
        <taxon>Gammaproteobacteria</taxon>
        <taxon>Oceanospirillales</taxon>
        <taxon>Zooshikellaceae</taxon>
        <taxon>Spartinivicinus</taxon>
    </lineage>
</organism>
<dbReference type="PROSITE" id="PS51257">
    <property type="entry name" value="PROKAR_LIPOPROTEIN"/>
    <property type="match status" value="1"/>
</dbReference>
<evidence type="ECO:0000256" key="4">
    <source>
        <dbReference type="ARBA" id="ARBA00022764"/>
    </source>
</evidence>
<keyword evidence="7" id="KW-0482">Metalloprotease</keyword>
<evidence type="ECO:0000256" key="1">
    <source>
        <dbReference type="ARBA" id="ARBA00022670"/>
    </source>
</evidence>
<comment type="caution">
    <text evidence="10">The sequence shown here is derived from an EMBL/GenBank/DDBJ whole genome shotgun (WGS) entry which is preliminary data.</text>
</comment>
<keyword evidence="2" id="KW-0479">Metal-binding</keyword>
<name>A0ABT5UED7_9GAMM</name>
<dbReference type="InterPro" id="IPR005073">
    <property type="entry name" value="Peptidase_M74"/>
</dbReference>
<keyword evidence="5 10" id="KW-0378">Hydrolase</keyword>